<gene>
    <name evidence="2" type="ORF">LVIROSA_LOCUS35987</name>
</gene>
<feature type="compositionally biased region" description="Acidic residues" evidence="1">
    <location>
        <begin position="36"/>
        <end position="51"/>
    </location>
</feature>
<evidence type="ECO:0000313" key="2">
    <source>
        <dbReference type="EMBL" id="CAH1450564.1"/>
    </source>
</evidence>
<evidence type="ECO:0000313" key="3">
    <source>
        <dbReference type="Proteomes" id="UP001157418"/>
    </source>
</evidence>
<dbReference type="AlphaFoldDB" id="A0AAU9PKF6"/>
<proteinExistence type="predicted"/>
<feature type="compositionally biased region" description="Basic and acidic residues" evidence="1">
    <location>
        <begin position="68"/>
        <end position="79"/>
    </location>
</feature>
<reference evidence="2 3" key="1">
    <citation type="submission" date="2022-01" db="EMBL/GenBank/DDBJ databases">
        <authorList>
            <person name="Xiong W."/>
            <person name="Schranz E."/>
        </authorList>
    </citation>
    <scope>NUCLEOTIDE SEQUENCE [LARGE SCALE GENOMIC DNA]</scope>
</reference>
<protein>
    <submittedName>
        <fullName evidence="2">Uncharacterized protein</fullName>
    </submittedName>
</protein>
<dbReference type="Proteomes" id="UP001157418">
    <property type="component" value="Unassembled WGS sequence"/>
</dbReference>
<sequence>MHEWLEEHKEEIVDNIVEEVINGAGQIKEIETGHLDEDEDENEDEDDDKDEDDHRAEDVDADEDEDDHTNPHFFKKDNGPDVDMGENAALGDPLEEAMDDDEDVYPQLPNIFNEKLHWKEQEPVLVMRVNESEQVVRVNEAEQVGRVNQVEELGRVNQVVGHVYTTGQPSKRKK</sequence>
<feature type="region of interest" description="Disordered" evidence="1">
    <location>
        <begin position="24"/>
        <end position="91"/>
    </location>
</feature>
<keyword evidence="3" id="KW-1185">Reference proteome</keyword>
<accession>A0AAU9PKF6</accession>
<organism evidence="2 3">
    <name type="scientific">Lactuca virosa</name>
    <dbReference type="NCBI Taxonomy" id="75947"/>
    <lineage>
        <taxon>Eukaryota</taxon>
        <taxon>Viridiplantae</taxon>
        <taxon>Streptophyta</taxon>
        <taxon>Embryophyta</taxon>
        <taxon>Tracheophyta</taxon>
        <taxon>Spermatophyta</taxon>
        <taxon>Magnoliopsida</taxon>
        <taxon>eudicotyledons</taxon>
        <taxon>Gunneridae</taxon>
        <taxon>Pentapetalae</taxon>
        <taxon>asterids</taxon>
        <taxon>campanulids</taxon>
        <taxon>Asterales</taxon>
        <taxon>Asteraceae</taxon>
        <taxon>Cichorioideae</taxon>
        <taxon>Cichorieae</taxon>
        <taxon>Lactucinae</taxon>
        <taxon>Lactuca</taxon>
    </lineage>
</organism>
<comment type="caution">
    <text evidence="2">The sequence shown here is derived from an EMBL/GenBank/DDBJ whole genome shotgun (WGS) entry which is preliminary data.</text>
</comment>
<evidence type="ECO:0000256" key="1">
    <source>
        <dbReference type="SAM" id="MobiDB-lite"/>
    </source>
</evidence>
<dbReference type="EMBL" id="CAKMRJ010005634">
    <property type="protein sequence ID" value="CAH1450564.1"/>
    <property type="molecule type" value="Genomic_DNA"/>
</dbReference>
<name>A0AAU9PKF6_9ASTR</name>